<evidence type="ECO:0000313" key="2">
    <source>
        <dbReference type="Proteomes" id="UP000235005"/>
    </source>
</evidence>
<proteinExistence type="predicted"/>
<dbReference type="Proteomes" id="UP000235005">
    <property type="component" value="Unassembled WGS sequence"/>
</dbReference>
<comment type="caution">
    <text evidence="1">The sequence shown here is derived from an EMBL/GenBank/DDBJ whole genome shotgun (WGS) entry which is preliminary data.</text>
</comment>
<dbReference type="AlphaFoldDB" id="A0A2N5X4P2"/>
<keyword evidence="2" id="KW-1185">Reference proteome</keyword>
<sequence>MNPSPEQLEVIKAEVNDFVQNHPSLTASERFFMAHAIEVATYRGVTFTLADAFGVLLDVIGEVNADSTLH</sequence>
<dbReference type="RefSeq" id="WP_101517780.1">
    <property type="nucleotide sequence ID" value="NZ_PKUS01000007.1"/>
</dbReference>
<reference evidence="1 2" key="1">
    <citation type="submission" date="2018-01" db="EMBL/GenBank/DDBJ databases">
        <title>The draft genome sequence of Halioglobus lutimaris HF004.</title>
        <authorList>
            <person name="Du Z.-J."/>
            <person name="Shi M.-J."/>
        </authorList>
    </citation>
    <scope>NUCLEOTIDE SEQUENCE [LARGE SCALE GENOMIC DNA]</scope>
    <source>
        <strain evidence="1 2">HF004</strain>
    </source>
</reference>
<dbReference type="EMBL" id="PKUS01000007">
    <property type="protein sequence ID" value="PLW69455.1"/>
    <property type="molecule type" value="Genomic_DNA"/>
</dbReference>
<accession>A0A2N5X4P2</accession>
<gene>
    <name evidence="1" type="ORF">C0039_07975</name>
</gene>
<evidence type="ECO:0000313" key="1">
    <source>
        <dbReference type="EMBL" id="PLW69455.1"/>
    </source>
</evidence>
<organism evidence="1 2">
    <name type="scientific">Pseudohalioglobus lutimaris</name>
    <dbReference type="NCBI Taxonomy" id="1737061"/>
    <lineage>
        <taxon>Bacteria</taxon>
        <taxon>Pseudomonadati</taxon>
        <taxon>Pseudomonadota</taxon>
        <taxon>Gammaproteobacteria</taxon>
        <taxon>Cellvibrionales</taxon>
        <taxon>Halieaceae</taxon>
        <taxon>Pseudohalioglobus</taxon>
    </lineage>
</organism>
<protein>
    <submittedName>
        <fullName evidence="1">Uncharacterized protein</fullName>
    </submittedName>
</protein>
<name>A0A2N5X4P2_9GAMM</name>